<dbReference type="Gene3D" id="3.40.50.1000">
    <property type="entry name" value="HAD superfamily/HAD-like"/>
    <property type="match status" value="1"/>
</dbReference>
<protein>
    <submittedName>
        <fullName evidence="1">Uncharacterized protein</fullName>
    </submittedName>
</protein>
<sequence length="198" mass="22670">MKKRQKMLNSYFGHEDKQEGQSREWNIFCDLDGVLVDFDSGVQQITGKMPSEMHPKTMWPQLARAEDFYNGLSWMPDGKELWDRIQSQRPTILTGLPMGRWAEAQKRAWCARELGAGVPVDTCLSRDKWRRARPGAVLVDDRFSLQEKWVEAGGVFIHHQSTSQTIDQLTDLGILKYDDAAENEAATAQESKDQQRVV</sequence>
<accession>A0A7S3XPZ0</accession>
<gene>
    <name evidence="1" type="ORF">HAKA00212_LOCUS7521</name>
</gene>
<dbReference type="EMBL" id="HBIU01016127">
    <property type="protein sequence ID" value="CAE0628839.1"/>
    <property type="molecule type" value="Transcribed_RNA"/>
</dbReference>
<reference evidence="1" key="1">
    <citation type="submission" date="2021-01" db="EMBL/GenBank/DDBJ databases">
        <authorList>
            <person name="Corre E."/>
            <person name="Pelletier E."/>
            <person name="Niang G."/>
            <person name="Scheremetjew M."/>
            <person name="Finn R."/>
            <person name="Kale V."/>
            <person name="Holt S."/>
            <person name="Cochrane G."/>
            <person name="Meng A."/>
            <person name="Brown T."/>
            <person name="Cohen L."/>
        </authorList>
    </citation>
    <scope>NUCLEOTIDE SEQUENCE</scope>
    <source>
        <strain evidence="1">CCMP3107</strain>
    </source>
</reference>
<dbReference type="InterPro" id="IPR036412">
    <property type="entry name" value="HAD-like_sf"/>
</dbReference>
<name>A0A7S3XPZ0_HETAK</name>
<organism evidence="1">
    <name type="scientific">Heterosigma akashiwo</name>
    <name type="common">Chromophytic alga</name>
    <name type="synonym">Heterosigma carterae</name>
    <dbReference type="NCBI Taxonomy" id="2829"/>
    <lineage>
        <taxon>Eukaryota</taxon>
        <taxon>Sar</taxon>
        <taxon>Stramenopiles</taxon>
        <taxon>Ochrophyta</taxon>
        <taxon>Raphidophyceae</taxon>
        <taxon>Chattonellales</taxon>
        <taxon>Chattonellaceae</taxon>
        <taxon>Heterosigma</taxon>
    </lineage>
</organism>
<dbReference type="InterPro" id="IPR023214">
    <property type="entry name" value="HAD_sf"/>
</dbReference>
<proteinExistence type="predicted"/>
<evidence type="ECO:0000313" key="1">
    <source>
        <dbReference type="EMBL" id="CAE0628839.1"/>
    </source>
</evidence>
<dbReference type="AlphaFoldDB" id="A0A7S3XPZ0"/>
<dbReference type="SUPFAM" id="SSF56784">
    <property type="entry name" value="HAD-like"/>
    <property type="match status" value="1"/>
</dbReference>